<dbReference type="AlphaFoldDB" id="A0A1H5SET1"/>
<organism evidence="1 2">
    <name type="scientific">Thauera chlorobenzoica</name>
    <dbReference type="NCBI Taxonomy" id="96773"/>
    <lineage>
        <taxon>Bacteria</taxon>
        <taxon>Pseudomonadati</taxon>
        <taxon>Pseudomonadota</taxon>
        <taxon>Betaproteobacteria</taxon>
        <taxon>Rhodocyclales</taxon>
        <taxon>Zoogloeaceae</taxon>
        <taxon>Thauera</taxon>
    </lineage>
</organism>
<gene>
    <name evidence="1" type="ORF">Tchl_1984</name>
</gene>
<proteinExistence type="predicted"/>
<keyword evidence="2" id="KW-1185">Reference proteome</keyword>
<dbReference type="KEGG" id="tcl:Tchl_1984"/>
<evidence type="ECO:0000313" key="2">
    <source>
        <dbReference type="Proteomes" id="UP000185739"/>
    </source>
</evidence>
<dbReference type="RefSeq" id="WP_075148259.1">
    <property type="nucleotide sequence ID" value="NZ_CP018839.1"/>
</dbReference>
<dbReference type="STRING" id="96773.Tchl_1984"/>
<accession>A0A1H5SET1</accession>
<dbReference type="Proteomes" id="UP000185739">
    <property type="component" value="Chromosome"/>
</dbReference>
<sequence>MTLRCKAGDIAVVLYDAPECASNIGRFVRILGSVEFSESYGKWCWLIAPVGPGLWMVERGGRVSPERVTNNSRVEHPDDWLKPIPPEVLDEDAERAREKLDAWLLTLRAPAADARKTAQTTT</sequence>
<dbReference type="EMBL" id="CP018839">
    <property type="protein sequence ID" value="APR04831.1"/>
    <property type="molecule type" value="Genomic_DNA"/>
</dbReference>
<dbReference type="OrthoDB" id="9011013at2"/>
<reference evidence="1 2" key="1">
    <citation type="submission" date="2016-12" db="EMBL/GenBank/DDBJ databases">
        <title>Complete genome sequence of Thauera chlorobenzoica, a Betaproteobacterium degrading haloaromatics anaerobically to CO2 and halides.</title>
        <authorList>
            <person name="Goris T."/>
            <person name="Mergelsberg M."/>
            <person name="Boll M."/>
        </authorList>
    </citation>
    <scope>NUCLEOTIDE SEQUENCE [LARGE SCALE GENOMIC DNA]</scope>
    <source>
        <strain evidence="1 2">3CB1</strain>
    </source>
</reference>
<name>A0A1H5SET1_9RHOO</name>
<evidence type="ECO:0000313" key="1">
    <source>
        <dbReference type="EMBL" id="APR04831.1"/>
    </source>
</evidence>
<protein>
    <submittedName>
        <fullName evidence="1">Uncharacterized protein</fullName>
    </submittedName>
</protein>